<sequence length="165" mass="17855">MAAAFRSVTVITTLVTSTPTTIVPRQQLLEVVPDASNPSPPIVTTISPSLHLIHQSRQESNSDNDTDDDDGWKYAVRLYACGYRSGNFVEAIRPPPDQICVLDLRSGLYGFCKDPGEGTGGRLDLKRDCSGWRGGCVDAFGCKEAECGAVGSGKGRNRFSEVETW</sequence>
<reference evidence="1" key="2">
    <citation type="submission" date="2023-07" db="EMBL/GenBank/DDBJ databases">
        <authorList>
            <consortium name="Lawrence Berkeley National Laboratory"/>
            <person name="Haridas S."/>
            <person name="Hensen N."/>
            <person name="Bonometti L."/>
            <person name="Westerberg I."/>
            <person name="Brannstrom I.O."/>
            <person name="Guillou S."/>
            <person name="Cros-Aarteil S."/>
            <person name="Calhoun S."/>
            <person name="Kuo A."/>
            <person name="Mondo S."/>
            <person name="Pangilinan J."/>
            <person name="Riley R."/>
            <person name="LaButti K."/>
            <person name="Andreopoulos B."/>
            <person name="Lipzen A."/>
            <person name="Chen C."/>
            <person name="Yanf M."/>
            <person name="Daum C."/>
            <person name="Ng V."/>
            <person name="Clum A."/>
            <person name="Steindorff A."/>
            <person name="Ohm R."/>
            <person name="Martin F."/>
            <person name="Silar P."/>
            <person name="Natvig D."/>
            <person name="Lalanne C."/>
            <person name="Gautier V."/>
            <person name="Ament-velasquez S.L."/>
            <person name="Kruys A."/>
            <person name="Hutchinson M.I."/>
            <person name="Powell A.J."/>
            <person name="Barry K."/>
            <person name="Miller A.N."/>
            <person name="Grigoriev I.V."/>
            <person name="Debuchy R."/>
            <person name="Gladieux P."/>
            <person name="Thoren M.H."/>
            <person name="Johannesson H."/>
        </authorList>
    </citation>
    <scope>NUCLEOTIDE SEQUENCE</scope>
    <source>
        <strain evidence="1">FGSC 1904</strain>
    </source>
</reference>
<protein>
    <submittedName>
        <fullName evidence="1">Uncharacterized protein</fullName>
    </submittedName>
</protein>
<gene>
    <name evidence="1" type="ORF">B0T20DRAFT_415935</name>
</gene>
<evidence type="ECO:0000313" key="2">
    <source>
        <dbReference type="Proteomes" id="UP001281003"/>
    </source>
</evidence>
<name>A0AAE0PCC2_SORBR</name>
<keyword evidence="2" id="KW-1185">Reference proteome</keyword>
<dbReference type="EMBL" id="JAUTDP010000008">
    <property type="protein sequence ID" value="KAK3397331.1"/>
    <property type="molecule type" value="Genomic_DNA"/>
</dbReference>
<reference evidence="1" key="1">
    <citation type="journal article" date="2023" name="Mol. Phylogenet. Evol.">
        <title>Genome-scale phylogeny and comparative genomics of the fungal order Sordariales.</title>
        <authorList>
            <person name="Hensen N."/>
            <person name="Bonometti L."/>
            <person name="Westerberg I."/>
            <person name="Brannstrom I.O."/>
            <person name="Guillou S."/>
            <person name="Cros-Aarteil S."/>
            <person name="Calhoun S."/>
            <person name="Haridas S."/>
            <person name="Kuo A."/>
            <person name="Mondo S."/>
            <person name="Pangilinan J."/>
            <person name="Riley R."/>
            <person name="LaButti K."/>
            <person name="Andreopoulos B."/>
            <person name="Lipzen A."/>
            <person name="Chen C."/>
            <person name="Yan M."/>
            <person name="Daum C."/>
            <person name="Ng V."/>
            <person name="Clum A."/>
            <person name="Steindorff A."/>
            <person name="Ohm R.A."/>
            <person name="Martin F."/>
            <person name="Silar P."/>
            <person name="Natvig D.O."/>
            <person name="Lalanne C."/>
            <person name="Gautier V."/>
            <person name="Ament-Velasquez S.L."/>
            <person name="Kruys A."/>
            <person name="Hutchinson M.I."/>
            <person name="Powell A.J."/>
            <person name="Barry K."/>
            <person name="Miller A.N."/>
            <person name="Grigoriev I.V."/>
            <person name="Debuchy R."/>
            <person name="Gladieux P."/>
            <person name="Hiltunen Thoren M."/>
            <person name="Johannesson H."/>
        </authorList>
    </citation>
    <scope>NUCLEOTIDE SEQUENCE</scope>
    <source>
        <strain evidence="1">FGSC 1904</strain>
    </source>
</reference>
<dbReference type="AlphaFoldDB" id="A0AAE0PCC2"/>
<evidence type="ECO:0000313" key="1">
    <source>
        <dbReference type="EMBL" id="KAK3397331.1"/>
    </source>
</evidence>
<organism evidence="1 2">
    <name type="scientific">Sordaria brevicollis</name>
    <dbReference type="NCBI Taxonomy" id="83679"/>
    <lineage>
        <taxon>Eukaryota</taxon>
        <taxon>Fungi</taxon>
        <taxon>Dikarya</taxon>
        <taxon>Ascomycota</taxon>
        <taxon>Pezizomycotina</taxon>
        <taxon>Sordariomycetes</taxon>
        <taxon>Sordariomycetidae</taxon>
        <taxon>Sordariales</taxon>
        <taxon>Sordariaceae</taxon>
        <taxon>Sordaria</taxon>
    </lineage>
</organism>
<proteinExistence type="predicted"/>
<dbReference type="Proteomes" id="UP001281003">
    <property type="component" value="Unassembled WGS sequence"/>
</dbReference>
<accession>A0AAE0PCC2</accession>
<comment type="caution">
    <text evidence="1">The sequence shown here is derived from an EMBL/GenBank/DDBJ whole genome shotgun (WGS) entry which is preliminary data.</text>
</comment>